<dbReference type="InterPro" id="IPR003772">
    <property type="entry name" value="YceD"/>
</dbReference>
<dbReference type="RefSeq" id="WP_220116096.1">
    <property type="nucleotide sequence ID" value="NZ_JAHZUY010000005.1"/>
</dbReference>
<name>A0ABS7EZ70_9PROT</name>
<gene>
    <name evidence="2" type="ORF">K1J50_03730</name>
</gene>
<proteinExistence type="predicted"/>
<sequence length="183" mass="19517">MPLRPEFSRPVRADRISAEGRTERLVASPAERAALARRFGIEAVERLEAEVTLRPAPGGQIAARGRLVATVVQECVVSFAPVTQRVEERVDLRFVPAEAAEALGEEEPEAPDVVPMEPGGVLDLGEALAQQLALALDPYPRAEGATLPPDLRAPGDGPEAVPPAAGARPFAALARLRPKRDEE</sequence>
<evidence type="ECO:0000256" key="1">
    <source>
        <dbReference type="SAM" id="MobiDB-lite"/>
    </source>
</evidence>
<keyword evidence="3" id="KW-1185">Reference proteome</keyword>
<dbReference type="Pfam" id="PF02620">
    <property type="entry name" value="YceD"/>
    <property type="match status" value="1"/>
</dbReference>
<feature type="region of interest" description="Disordered" evidence="1">
    <location>
        <begin position="140"/>
        <end position="183"/>
    </location>
</feature>
<comment type="caution">
    <text evidence="2">The sequence shown here is derived from an EMBL/GenBank/DDBJ whole genome shotgun (WGS) entry which is preliminary data.</text>
</comment>
<accession>A0ABS7EZ70</accession>
<evidence type="ECO:0000313" key="2">
    <source>
        <dbReference type="EMBL" id="MBW8268589.1"/>
    </source>
</evidence>
<dbReference type="Proteomes" id="UP001519924">
    <property type="component" value="Unassembled WGS sequence"/>
</dbReference>
<organism evidence="2 3">
    <name type="scientific">Caldovatus aquaticus</name>
    <dbReference type="NCBI Taxonomy" id="2865671"/>
    <lineage>
        <taxon>Bacteria</taxon>
        <taxon>Pseudomonadati</taxon>
        <taxon>Pseudomonadota</taxon>
        <taxon>Alphaproteobacteria</taxon>
        <taxon>Acetobacterales</taxon>
        <taxon>Roseomonadaceae</taxon>
        <taxon>Caldovatus</taxon>
    </lineage>
</organism>
<protein>
    <submittedName>
        <fullName evidence="2">DUF177 domain-containing protein</fullName>
    </submittedName>
</protein>
<dbReference type="EMBL" id="JAHZUY010000005">
    <property type="protein sequence ID" value="MBW8268589.1"/>
    <property type="molecule type" value="Genomic_DNA"/>
</dbReference>
<feature type="compositionally biased region" description="Low complexity" evidence="1">
    <location>
        <begin position="162"/>
        <end position="175"/>
    </location>
</feature>
<reference evidence="2 3" key="1">
    <citation type="submission" date="2021-08" db="EMBL/GenBank/DDBJ databases">
        <title>Caldovatus sediminis gen. nov., sp. nov., a moderately thermophilic bacterium isolated from a hot spring.</title>
        <authorList>
            <person name="Hu C.-J."/>
            <person name="Li W.-J."/>
            <person name="Xian W.-D."/>
        </authorList>
    </citation>
    <scope>NUCLEOTIDE SEQUENCE [LARGE SCALE GENOMIC DNA]</scope>
    <source>
        <strain evidence="2 3">SYSU G05006</strain>
    </source>
</reference>
<evidence type="ECO:0000313" key="3">
    <source>
        <dbReference type="Proteomes" id="UP001519924"/>
    </source>
</evidence>